<reference evidence="5 6" key="1">
    <citation type="submission" date="2024-09" db="EMBL/GenBank/DDBJ databases">
        <authorList>
            <person name="Sun Q."/>
            <person name="Mori K."/>
        </authorList>
    </citation>
    <scope>NUCLEOTIDE SEQUENCE [LARGE SCALE GENOMIC DNA]</scope>
    <source>
        <strain evidence="5 6">KCTC 23315</strain>
    </source>
</reference>
<dbReference type="Pfam" id="PF00106">
    <property type="entry name" value="adh_short"/>
    <property type="match status" value="1"/>
</dbReference>
<dbReference type="Gene3D" id="3.40.50.720">
    <property type="entry name" value="NAD(P)-binding Rossmann-like Domain"/>
    <property type="match status" value="1"/>
</dbReference>
<dbReference type="InterPro" id="IPR002347">
    <property type="entry name" value="SDR_fam"/>
</dbReference>
<evidence type="ECO:0000313" key="5">
    <source>
        <dbReference type="EMBL" id="MFC0047995.1"/>
    </source>
</evidence>
<dbReference type="PANTHER" id="PTHR44196">
    <property type="entry name" value="DEHYDROGENASE/REDUCTASE SDR FAMILY MEMBER 7B"/>
    <property type="match status" value="1"/>
</dbReference>
<protein>
    <submittedName>
        <fullName evidence="5">SDR family oxidoreductase</fullName>
    </submittedName>
</protein>
<dbReference type="RefSeq" id="WP_377241762.1">
    <property type="nucleotide sequence ID" value="NZ_JBHLXP010000001.1"/>
</dbReference>
<dbReference type="SMART" id="SM00822">
    <property type="entry name" value="PKS_KR"/>
    <property type="match status" value="1"/>
</dbReference>
<evidence type="ECO:0000256" key="3">
    <source>
        <dbReference type="RuleBase" id="RU000363"/>
    </source>
</evidence>
<accession>A0ABV6BER8</accession>
<feature type="domain" description="Ketoreductase" evidence="4">
    <location>
        <begin position="6"/>
        <end position="186"/>
    </location>
</feature>
<evidence type="ECO:0000256" key="1">
    <source>
        <dbReference type="ARBA" id="ARBA00006484"/>
    </source>
</evidence>
<dbReference type="NCBIfam" id="NF006565">
    <property type="entry name" value="PRK09072.1"/>
    <property type="match status" value="1"/>
</dbReference>
<evidence type="ECO:0000313" key="6">
    <source>
        <dbReference type="Proteomes" id="UP001589813"/>
    </source>
</evidence>
<comment type="caution">
    <text evidence="5">The sequence shown here is derived from an EMBL/GenBank/DDBJ whole genome shotgun (WGS) entry which is preliminary data.</text>
</comment>
<name>A0ABV6BER8_9GAMM</name>
<dbReference type="EMBL" id="JBHLXP010000001">
    <property type="protein sequence ID" value="MFC0047995.1"/>
    <property type="molecule type" value="Genomic_DNA"/>
</dbReference>
<keyword evidence="6" id="KW-1185">Reference proteome</keyword>
<gene>
    <name evidence="5" type="ORF">ACFFJP_06810</name>
</gene>
<proteinExistence type="inferred from homology"/>
<keyword evidence="2" id="KW-0560">Oxidoreductase</keyword>
<evidence type="ECO:0000259" key="4">
    <source>
        <dbReference type="SMART" id="SM00822"/>
    </source>
</evidence>
<dbReference type="SUPFAM" id="SSF51735">
    <property type="entry name" value="NAD(P)-binding Rossmann-fold domains"/>
    <property type="match status" value="1"/>
</dbReference>
<dbReference type="PRINTS" id="PR00080">
    <property type="entry name" value="SDRFAMILY"/>
</dbReference>
<dbReference type="PRINTS" id="PR00081">
    <property type="entry name" value="GDHRDH"/>
</dbReference>
<dbReference type="InterPro" id="IPR036291">
    <property type="entry name" value="NAD(P)-bd_dom_sf"/>
</dbReference>
<dbReference type="PANTHER" id="PTHR44196:SF1">
    <property type="entry name" value="DEHYDROGENASE_REDUCTASE SDR FAMILY MEMBER 7B"/>
    <property type="match status" value="1"/>
</dbReference>
<comment type="similarity">
    <text evidence="1 3">Belongs to the short-chain dehydrogenases/reductases (SDR) family.</text>
</comment>
<dbReference type="Proteomes" id="UP001589813">
    <property type="component" value="Unassembled WGS sequence"/>
</dbReference>
<evidence type="ECO:0000256" key="2">
    <source>
        <dbReference type="ARBA" id="ARBA00023002"/>
    </source>
</evidence>
<sequence>MELRGKTVLLTGASGGIGQAIALQLAAAGARLVLVARNTARLATLQAELVAKHPADHQIFSADLTNAQERQDLLAFVRDLQGIDLLINNAGISQFGLVAQQDYATQLSTNLLMPMLLTQTLLPELQRKSAAMIVNVGSAFGSIGYPGFTGYSASKFGLRGFTEALKRELSDSAVQVLYFAPRATDTSINSDAVVAMNRELGNQSDSPALVAAALVQQIQQNQARRFIGWPEQLFVRVNAVLPGIVDKALAAKLAVIRRYAQLSQP</sequence>
<organism evidence="5 6">
    <name type="scientific">Rheinheimera tilapiae</name>
    <dbReference type="NCBI Taxonomy" id="875043"/>
    <lineage>
        <taxon>Bacteria</taxon>
        <taxon>Pseudomonadati</taxon>
        <taxon>Pseudomonadota</taxon>
        <taxon>Gammaproteobacteria</taxon>
        <taxon>Chromatiales</taxon>
        <taxon>Chromatiaceae</taxon>
        <taxon>Rheinheimera</taxon>
    </lineage>
</organism>
<dbReference type="PIRSF" id="PIRSF000126">
    <property type="entry name" value="11-beta-HSD1"/>
    <property type="match status" value="1"/>
</dbReference>
<dbReference type="InterPro" id="IPR057326">
    <property type="entry name" value="KR_dom"/>
</dbReference>